<dbReference type="EMBL" id="JAFELM010000022">
    <property type="protein sequence ID" value="MBM6617475.1"/>
    <property type="molecule type" value="Genomic_DNA"/>
</dbReference>
<evidence type="ECO:0000313" key="2">
    <source>
        <dbReference type="EMBL" id="MBM6617475.1"/>
    </source>
</evidence>
<accession>A0ABS2DHG1</accession>
<dbReference type="RefSeq" id="WP_204202855.1">
    <property type="nucleotide sequence ID" value="NZ_JAFELM010000022.1"/>
</dbReference>
<keyword evidence="1" id="KW-0472">Membrane</keyword>
<feature type="transmembrane region" description="Helical" evidence="1">
    <location>
        <begin position="63"/>
        <end position="81"/>
    </location>
</feature>
<organism evidence="2 3">
    <name type="scientific">Bacillus suaedaesalsae</name>
    <dbReference type="NCBI Taxonomy" id="2810349"/>
    <lineage>
        <taxon>Bacteria</taxon>
        <taxon>Bacillati</taxon>
        <taxon>Bacillota</taxon>
        <taxon>Bacilli</taxon>
        <taxon>Bacillales</taxon>
        <taxon>Bacillaceae</taxon>
        <taxon>Bacillus</taxon>
    </lineage>
</organism>
<gene>
    <name evidence="2" type="ORF">JR050_07265</name>
</gene>
<reference evidence="2 3" key="1">
    <citation type="submission" date="2021-02" db="EMBL/GenBank/DDBJ databases">
        <title>Bacillus sp. RD4P76, an endophyte from a halophyte.</title>
        <authorList>
            <person name="Sun J.-Q."/>
        </authorList>
    </citation>
    <scope>NUCLEOTIDE SEQUENCE [LARGE SCALE GENOMIC DNA]</scope>
    <source>
        <strain evidence="2 3">RD4P76</strain>
    </source>
</reference>
<keyword evidence="3" id="KW-1185">Reference proteome</keyword>
<evidence type="ECO:0000313" key="3">
    <source>
        <dbReference type="Proteomes" id="UP001518925"/>
    </source>
</evidence>
<protein>
    <submittedName>
        <fullName evidence="2">YtpI family protein</fullName>
    </submittedName>
</protein>
<name>A0ABS2DHG1_9BACI</name>
<feature type="transmembrane region" description="Helical" evidence="1">
    <location>
        <begin position="34"/>
        <end position="51"/>
    </location>
</feature>
<keyword evidence="1" id="KW-0812">Transmembrane</keyword>
<dbReference type="InterPro" id="IPR025618">
    <property type="entry name" value="YtpI"/>
</dbReference>
<sequence length="99" mass="11204">MPIFVIIIILSLAFYVYTKIKYVRVKEAMHRKWISAKSSISLGVFVVAFSLNQMIMQTTTVSLIIGIILLLVGCGSIWAGIKSYKYYLPRVIEEAENKA</sequence>
<dbReference type="Pfam" id="PF14007">
    <property type="entry name" value="YtpI"/>
    <property type="match status" value="1"/>
</dbReference>
<keyword evidence="1" id="KW-1133">Transmembrane helix</keyword>
<dbReference type="Proteomes" id="UP001518925">
    <property type="component" value="Unassembled WGS sequence"/>
</dbReference>
<comment type="caution">
    <text evidence="2">The sequence shown here is derived from an EMBL/GenBank/DDBJ whole genome shotgun (WGS) entry which is preliminary data.</text>
</comment>
<proteinExistence type="predicted"/>
<evidence type="ECO:0000256" key="1">
    <source>
        <dbReference type="SAM" id="Phobius"/>
    </source>
</evidence>